<evidence type="ECO:0000256" key="1">
    <source>
        <dbReference type="SAM" id="MobiDB-lite"/>
    </source>
</evidence>
<evidence type="ECO:0000313" key="3">
    <source>
        <dbReference type="Proteomes" id="UP000003344"/>
    </source>
</evidence>
<sequence>MRLSHSHLSVICFVKEQKRIIKHFKSLSIKTFLKTSKNQTNCDILVSSFNHRRSSEEPNYTPLLKNRQLPNNKKFCKTLQQSEIQQLLFQTLFQNSQHIISKHPQSQIQTTQNHQLTHQQITKVV</sequence>
<feature type="compositionally biased region" description="Low complexity" evidence="1">
    <location>
        <begin position="107"/>
        <end position="125"/>
    </location>
</feature>
<accession>D2ZT90</accession>
<gene>
    <name evidence="2" type="ORF">NEIMUCOT_03826</name>
</gene>
<feature type="region of interest" description="Disordered" evidence="1">
    <location>
        <begin position="104"/>
        <end position="125"/>
    </location>
</feature>
<dbReference type="AlphaFoldDB" id="D2ZT90"/>
<dbReference type="Proteomes" id="UP000003344">
    <property type="component" value="Unassembled WGS sequence"/>
</dbReference>
<reference evidence="2 3" key="1">
    <citation type="submission" date="2009-10" db="EMBL/GenBank/DDBJ databases">
        <authorList>
            <person name="Weinstock G."/>
            <person name="Sodergren E."/>
            <person name="Clifton S."/>
            <person name="Fulton L."/>
            <person name="Fulton B."/>
            <person name="Courtney L."/>
            <person name="Fronick C."/>
            <person name="Harrison M."/>
            <person name="Strong C."/>
            <person name="Farmer C."/>
            <person name="Delahaunty K."/>
            <person name="Markovic C."/>
            <person name="Hall O."/>
            <person name="Minx P."/>
            <person name="Tomlinson C."/>
            <person name="Mitreva M."/>
            <person name="Nelson J."/>
            <person name="Hou S."/>
            <person name="Wollam A."/>
            <person name="Pepin K.H."/>
            <person name="Johnson M."/>
            <person name="Bhonagiri V."/>
            <person name="Nash W.E."/>
            <person name="Warren W."/>
            <person name="Chinwalla A."/>
            <person name="Mardis E.R."/>
            <person name="Wilson R.K."/>
        </authorList>
    </citation>
    <scope>NUCLEOTIDE SEQUENCE [LARGE SCALE GENOMIC DNA]</scope>
    <source>
        <strain evidence="3">ATCC 25996 / DSM 4631 / NCTC 10774 / M26</strain>
    </source>
</reference>
<protein>
    <submittedName>
        <fullName evidence="2">Uncharacterized protein</fullName>
    </submittedName>
</protein>
<evidence type="ECO:0000313" key="2">
    <source>
        <dbReference type="EMBL" id="EFC89410.1"/>
    </source>
</evidence>
<proteinExistence type="predicted"/>
<organism evidence="2 3">
    <name type="scientific">Neisseria mucosa (strain ATCC 25996 / DSM 4631 / NCTC 10774 / M26)</name>
    <dbReference type="NCBI Taxonomy" id="546266"/>
    <lineage>
        <taxon>Bacteria</taxon>
        <taxon>Pseudomonadati</taxon>
        <taxon>Pseudomonadota</taxon>
        <taxon>Betaproteobacteria</taxon>
        <taxon>Neisseriales</taxon>
        <taxon>Neisseriaceae</taxon>
        <taxon>Neisseria</taxon>
    </lineage>
</organism>
<comment type="caution">
    <text evidence="2">The sequence shown here is derived from an EMBL/GenBank/DDBJ whole genome shotgun (WGS) entry which is preliminary data.</text>
</comment>
<name>D2ZT90_NEIM2</name>
<dbReference type="EMBL" id="ACDX02000002">
    <property type="protein sequence ID" value="EFC89410.1"/>
    <property type="molecule type" value="Genomic_DNA"/>
</dbReference>